<gene>
    <name evidence="1" type="ORF">ERS852385_02141</name>
</gene>
<accession>A0A174CGB6</accession>
<dbReference type="Proteomes" id="UP000095546">
    <property type="component" value="Unassembled WGS sequence"/>
</dbReference>
<organism evidence="1 2">
    <name type="scientific">Mitsuokella jalaludinii</name>
    <dbReference type="NCBI Taxonomy" id="187979"/>
    <lineage>
        <taxon>Bacteria</taxon>
        <taxon>Bacillati</taxon>
        <taxon>Bacillota</taxon>
        <taxon>Negativicutes</taxon>
        <taxon>Selenomonadales</taxon>
        <taxon>Selenomonadaceae</taxon>
        <taxon>Mitsuokella</taxon>
    </lineage>
</organism>
<dbReference type="eggNOG" id="COG2199">
    <property type="taxonomic scope" value="Bacteria"/>
</dbReference>
<dbReference type="EMBL" id="CYYU01000029">
    <property type="protein sequence ID" value="CUO10546.1"/>
    <property type="molecule type" value="Genomic_DNA"/>
</dbReference>
<dbReference type="RefSeq" id="WP_036378682.1">
    <property type="nucleotide sequence ID" value="NZ_CABIWZ010000029.1"/>
</dbReference>
<evidence type="ECO:0000313" key="1">
    <source>
        <dbReference type="EMBL" id="CUO10546.1"/>
    </source>
</evidence>
<evidence type="ECO:0008006" key="3">
    <source>
        <dbReference type="Google" id="ProtNLM"/>
    </source>
</evidence>
<protein>
    <recommendedName>
        <fullName evidence="3">PAS fold</fullName>
    </recommendedName>
</protein>
<dbReference type="AlphaFoldDB" id="A0A174CGB6"/>
<keyword evidence="2" id="KW-1185">Reference proteome</keyword>
<proteinExistence type="predicted"/>
<reference evidence="1 2" key="1">
    <citation type="submission" date="2015-09" db="EMBL/GenBank/DDBJ databases">
        <authorList>
            <consortium name="Pathogen Informatics"/>
        </authorList>
    </citation>
    <scope>NUCLEOTIDE SEQUENCE [LARGE SCALE GENOMIC DNA]</scope>
    <source>
        <strain evidence="1 2">2789STDY5608828</strain>
    </source>
</reference>
<dbReference type="OrthoDB" id="9804955at2"/>
<dbReference type="Gene3D" id="3.30.450.20">
    <property type="entry name" value="PAS domain"/>
    <property type="match status" value="1"/>
</dbReference>
<evidence type="ECO:0000313" key="2">
    <source>
        <dbReference type="Proteomes" id="UP000095546"/>
    </source>
</evidence>
<sequence>MMREHSCYENMPGAFCLMRADGSERIVRCNEMMLALFQCSTEKAFLELTGGCLRGMVIAEDYRQISAQLGVWQREKSADAHYLDFELCTSAAHVRRVDMYLRRIEQDGEAFWSICLMDANMRTLMHVPGAMDGLLPRGTFYQEALRQAMKDRDMHVFGSHCPVYFN</sequence>
<name>A0A174CGB6_9FIRM</name>